<name>A0ACC4DJZ9_PURLI</name>
<evidence type="ECO:0000313" key="1">
    <source>
        <dbReference type="EMBL" id="KAL3956616.1"/>
    </source>
</evidence>
<keyword evidence="2" id="KW-1185">Reference proteome</keyword>
<sequence length="774" mass="81577">MNHRLFGDGPYRSHRSRQAEVGAGVEYVTCRLARHRAPNALAPSQESIGSGPAPSVLPAGAATETKHAVTAQSGGQPKSLLINQGEKEGPTAPAARGNSKPPHMTRGKCVHHRDLQTPPPDRRVAHPRPRPPSKLSSRIGGRSKRETADTQLTCGSQGGPAPGKRGRCSNPAVGPQTASPAASKRGQFLYAYGRESGRANTRVGRFVEGGGGGGKGAKGLGKAGGCDWTGVEARRGGNISRSRVIMQLHERTVPRATSPTSGGQPGARYAPGPVGFDFAPSSKPWLPKARPLVTDPAPQREKVVLCAARDFVSGMTRRHVDSGRVLLQLVPAGGGVAALRCGADAGKRGAGAKLSQRAPPTSSKGCMHSSQNGHMPTVVGSHRSFPRATSIGTPLVCRHHKTSHSWRWLGITARKGSVDQSSVAVPQGLPGPVLPQRDADDLLRTSDLTASSEGPVGLLVACVVGCLQRLNPGGKVGRSPPKGCTGMPSGGTSWQGRAAVAVEAVVDKEQLHLWMAGPGPWRDGGRRPRSPPGRALFWGPLALGAALRLCAHTVSQGHWTGRRRGGFRSWGGLLRRVPDMKLRRGRPSSGGRHLPHAHAPFPSGTCSPLHTGQGRVVGAGCGISRASSSLSGHIQRRLAGRERTTRMRSGTRVAGPSPVARGGRGSRRIGRAGIVSPAGGFRHLVFARLGMAEPAHAGSGLSAQDARPTPPRFSPYRLPLSRRDRVATRAWVPVCKPFGVRYPTKYVDAATDCSVRAWAGPSRRRRSRFGFPHQ</sequence>
<protein>
    <submittedName>
        <fullName evidence="1">Uncharacterized protein</fullName>
    </submittedName>
</protein>
<dbReference type="Proteomes" id="UP001638806">
    <property type="component" value="Unassembled WGS sequence"/>
</dbReference>
<reference evidence="1" key="1">
    <citation type="submission" date="2024-12" db="EMBL/GenBank/DDBJ databases">
        <title>Comparative genomics and development of molecular markers within Purpureocillium lilacinum and among Purpureocillium species.</title>
        <authorList>
            <person name="Yeh Z.-Y."/>
            <person name="Ni N.-T."/>
            <person name="Lo P.-H."/>
            <person name="Mushyakhwo K."/>
            <person name="Lin C.-F."/>
            <person name="Nai Y.-S."/>
        </authorList>
    </citation>
    <scope>NUCLEOTIDE SEQUENCE</scope>
    <source>
        <strain evidence="1">NCHU-NPUST-175</strain>
    </source>
</reference>
<accession>A0ACC4DJZ9</accession>
<organism evidence="1 2">
    <name type="scientific">Purpureocillium lilacinum</name>
    <name type="common">Paecilomyces lilacinus</name>
    <dbReference type="NCBI Taxonomy" id="33203"/>
    <lineage>
        <taxon>Eukaryota</taxon>
        <taxon>Fungi</taxon>
        <taxon>Dikarya</taxon>
        <taxon>Ascomycota</taxon>
        <taxon>Pezizomycotina</taxon>
        <taxon>Sordariomycetes</taxon>
        <taxon>Hypocreomycetidae</taxon>
        <taxon>Hypocreales</taxon>
        <taxon>Ophiocordycipitaceae</taxon>
        <taxon>Purpureocillium</taxon>
    </lineage>
</organism>
<proteinExistence type="predicted"/>
<comment type="caution">
    <text evidence="1">The sequence shown here is derived from an EMBL/GenBank/DDBJ whole genome shotgun (WGS) entry which is preliminary data.</text>
</comment>
<evidence type="ECO:0000313" key="2">
    <source>
        <dbReference type="Proteomes" id="UP001638806"/>
    </source>
</evidence>
<dbReference type="EMBL" id="JBGNUJ010000008">
    <property type="protein sequence ID" value="KAL3956616.1"/>
    <property type="molecule type" value="Genomic_DNA"/>
</dbReference>
<gene>
    <name evidence="1" type="ORF">ACCO45_009462</name>
</gene>